<reference evidence="1" key="1">
    <citation type="submission" date="2020-10" db="EMBL/GenBank/DDBJ databases">
        <authorList>
            <person name="Gilroy R."/>
        </authorList>
    </citation>
    <scope>NUCLEOTIDE SEQUENCE</scope>
    <source>
        <strain evidence="1">ChiSjej6B24-2974</strain>
    </source>
</reference>
<evidence type="ECO:0000313" key="1">
    <source>
        <dbReference type="EMBL" id="HIQ83668.1"/>
    </source>
</evidence>
<gene>
    <name evidence="1" type="ORF">IAA52_11270</name>
</gene>
<name>A0A9D0ZNH6_9FIRM</name>
<protein>
    <submittedName>
        <fullName evidence="1">DUF3793 family protein</fullName>
    </submittedName>
</protein>
<dbReference type="Proteomes" id="UP000824260">
    <property type="component" value="Unassembled WGS sequence"/>
</dbReference>
<accession>A0A9D0ZNH6</accession>
<dbReference type="EMBL" id="DVFZ01000104">
    <property type="protein sequence ID" value="HIQ83668.1"/>
    <property type="molecule type" value="Genomic_DNA"/>
</dbReference>
<dbReference type="Pfam" id="PF12672">
    <property type="entry name" value="DUF3793"/>
    <property type="match status" value="1"/>
</dbReference>
<evidence type="ECO:0000313" key="2">
    <source>
        <dbReference type="Proteomes" id="UP000824260"/>
    </source>
</evidence>
<comment type="caution">
    <text evidence="1">The sequence shown here is derived from an EMBL/GenBank/DDBJ whole genome shotgun (WGS) entry which is preliminary data.</text>
</comment>
<dbReference type="AlphaFoldDB" id="A0A9D0ZNH6"/>
<sequence length="186" mass="20636">MLEQALITHCAPTLARLKPGGMFALAGVDGAAMEREMRSLNRLLLPKGVVLTVLRRCGQSTLFYLYRPCELRAILESEAARAFLRRCGYADFAPEAALRVLRARLREGEGFPHEIGVFLGYPLADVIGFIRNGGRNCLLCGHWKVYSDTVGAARKFARYRKCKEVYARLFQSGCPLSRLTVGAKPA</sequence>
<dbReference type="InterPro" id="IPR024523">
    <property type="entry name" value="DUF3793"/>
</dbReference>
<organism evidence="1 2">
    <name type="scientific">Candidatus Pullichristensenella stercorigallinarum</name>
    <dbReference type="NCBI Taxonomy" id="2840909"/>
    <lineage>
        <taxon>Bacteria</taxon>
        <taxon>Bacillati</taxon>
        <taxon>Bacillota</taxon>
        <taxon>Clostridia</taxon>
        <taxon>Candidatus Pullichristensenella</taxon>
    </lineage>
</organism>
<proteinExistence type="predicted"/>
<reference evidence="1" key="2">
    <citation type="journal article" date="2021" name="PeerJ">
        <title>Extensive microbial diversity within the chicken gut microbiome revealed by metagenomics and culture.</title>
        <authorList>
            <person name="Gilroy R."/>
            <person name="Ravi A."/>
            <person name="Getino M."/>
            <person name="Pursley I."/>
            <person name="Horton D.L."/>
            <person name="Alikhan N.F."/>
            <person name="Baker D."/>
            <person name="Gharbi K."/>
            <person name="Hall N."/>
            <person name="Watson M."/>
            <person name="Adriaenssens E.M."/>
            <person name="Foster-Nyarko E."/>
            <person name="Jarju S."/>
            <person name="Secka A."/>
            <person name="Antonio M."/>
            <person name="Oren A."/>
            <person name="Chaudhuri R.R."/>
            <person name="La Ragione R."/>
            <person name="Hildebrand F."/>
            <person name="Pallen M.J."/>
        </authorList>
    </citation>
    <scope>NUCLEOTIDE SEQUENCE</scope>
    <source>
        <strain evidence="1">ChiSjej6B24-2974</strain>
    </source>
</reference>